<reference evidence="2 3" key="1">
    <citation type="journal article" date="2019" name="Genome Biol. Evol.">
        <title>Insights into the evolution of the New World diploid cottons (Gossypium, subgenus Houzingenia) based on genome sequencing.</title>
        <authorList>
            <person name="Grover C.E."/>
            <person name="Arick M.A. 2nd"/>
            <person name="Thrash A."/>
            <person name="Conover J.L."/>
            <person name="Sanders W.S."/>
            <person name="Peterson D.G."/>
            <person name="Frelichowski J.E."/>
            <person name="Scheffler J.A."/>
            <person name="Scheffler B.E."/>
            <person name="Wendel J.F."/>
        </authorList>
    </citation>
    <scope>NUCLEOTIDE SEQUENCE [LARGE SCALE GENOMIC DNA]</scope>
    <source>
        <strain evidence="2">27</strain>
        <tissue evidence="2">Leaf</tissue>
    </source>
</reference>
<evidence type="ECO:0000313" key="3">
    <source>
        <dbReference type="Proteomes" id="UP000593561"/>
    </source>
</evidence>
<keyword evidence="3" id="KW-1185">Reference proteome</keyword>
<dbReference type="Proteomes" id="UP000593561">
    <property type="component" value="Unassembled WGS sequence"/>
</dbReference>
<protein>
    <recommendedName>
        <fullName evidence="1">Aminotransferase-like plant mobile domain-containing protein</fullName>
    </recommendedName>
</protein>
<evidence type="ECO:0000259" key="1">
    <source>
        <dbReference type="Pfam" id="PF10536"/>
    </source>
</evidence>
<evidence type="ECO:0000313" key="2">
    <source>
        <dbReference type="EMBL" id="MBA0633652.1"/>
    </source>
</evidence>
<dbReference type="GO" id="GO:0010073">
    <property type="term" value="P:meristem maintenance"/>
    <property type="evidence" value="ECO:0007669"/>
    <property type="project" value="InterPro"/>
</dbReference>
<dbReference type="AlphaFoldDB" id="A0A7J8T756"/>
<proteinExistence type="predicted"/>
<dbReference type="PANTHER" id="PTHR46033">
    <property type="entry name" value="PROTEIN MAIN-LIKE 2"/>
    <property type="match status" value="1"/>
</dbReference>
<dbReference type="InterPro" id="IPR044824">
    <property type="entry name" value="MAIN-like"/>
</dbReference>
<feature type="domain" description="Aminotransferase-like plant mobile" evidence="1">
    <location>
        <begin position="21"/>
        <end position="114"/>
    </location>
</feature>
<dbReference type="Pfam" id="PF10536">
    <property type="entry name" value="PMD"/>
    <property type="match status" value="1"/>
</dbReference>
<sequence length="127" mass="14349">MHGPPSPLVEIYLQEAGFWHVATVSRGCKLDPKLISMLIERWRPDTHTFHLPCRECTITLEDVNLQLGLPVDGYAVTGSVQSGDWGAVYYELLGAIPENINRGRIEMGWLQDKFPNPDDDSTELERI</sequence>
<accession>A0A7J8T756</accession>
<gene>
    <name evidence="2" type="ORF">Godav_025351</name>
</gene>
<comment type="caution">
    <text evidence="2">The sequence shown here is derived from an EMBL/GenBank/DDBJ whole genome shotgun (WGS) entry which is preliminary data.</text>
</comment>
<name>A0A7J8T756_GOSDV</name>
<dbReference type="InterPro" id="IPR019557">
    <property type="entry name" value="AminoTfrase-like_pln_mobile"/>
</dbReference>
<dbReference type="PANTHER" id="PTHR46033:SF8">
    <property type="entry name" value="PROTEIN MAINTENANCE OF MERISTEMS-LIKE"/>
    <property type="match status" value="1"/>
</dbReference>
<dbReference type="EMBL" id="JABFAC010075028">
    <property type="protein sequence ID" value="MBA0633652.1"/>
    <property type="molecule type" value="Genomic_DNA"/>
</dbReference>
<organism evidence="2 3">
    <name type="scientific">Gossypium davidsonii</name>
    <name type="common">Davidson's cotton</name>
    <name type="synonym">Gossypium klotzschianum subsp. davidsonii</name>
    <dbReference type="NCBI Taxonomy" id="34287"/>
    <lineage>
        <taxon>Eukaryota</taxon>
        <taxon>Viridiplantae</taxon>
        <taxon>Streptophyta</taxon>
        <taxon>Embryophyta</taxon>
        <taxon>Tracheophyta</taxon>
        <taxon>Spermatophyta</taxon>
        <taxon>Magnoliopsida</taxon>
        <taxon>eudicotyledons</taxon>
        <taxon>Gunneridae</taxon>
        <taxon>Pentapetalae</taxon>
        <taxon>rosids</taxon>
        <taxon>malvids</taxon>
        <taxon>Malvales</taxon>
        <taxon>Malvaceae</taxon>
        <taxon>Malvoideae</taxon>
        <taxon>Gossypium</taxon>
    </lineage>
</organism>